<dbReference type="Proteomes" id="UP000198211">
    <property type="component" value="Unassembled WGS sequence"/>
</dbReference>
<accession>A0A225WHL1</accession>
<reference evidence="2" key="1">
    <citation type="submission" date="2017-03" db="EMBL/GenBank/DDBJ databases">
        <title>Phytopthora megakarya and P. palmivora, two closely related causual agents of cacao black pod achieved similar genome size and gene model numbers by different mechanisms.</title>
        <authorList>
            <person name="Ali S."/>
            <person name="Shao J."/>
            <person name="Larry D.J."/>
            <person name="Kronmiller B."/>
            <person name="Shen D."/>
            <person name="Strem M.D."/>
            <person name="Melnick R.L."/>
            <person name="Guiltinan M.J."/>
            <person name="Tyler B.M."/>
            <person name="Meinhardt L.W."/>
            <person name="Bailey B.A."/>
        </authorList>
    </citation>
    <scope>NUCLEOTIDE SEQUENCE [LARGE SCALE GENOMIC DNA]</scope>
    <source>
        <strain evidence="2">zdho120</strain>
    </source>
</reference>
<evidence type="ECO:0000313" key="2">
    <source>
        <dbReference type="Proteomes" id="UP000198211"/>
    </source>
</evidence>
<dbReference type="AlphaFoldDB" id="A0A225WHL1"/>
<name>A0A225WHL1_9STRA</name>
<comment type="caution">
    <text evidence="1">The sequence shown here is derived from an EMBL/GenBank/DDBJ whole genome shotgun (WGS) entry which is preliminary data.</text>
</comment>
<dbReference type="EMBL" id="NBNE01000882">
    <property type="protein sequence ID" value="OWZ16718.1"/>
    <property type="molecule type" value="Genomic_DNA"/>
</dbReference>
<gene>
    <name evidence="1" type="ORF">PHMEG_0009442</name>
</gene>
<evidence type="ECO:0000313" key="1">
    <source>
        <dbReference type="EMBL" id="OWZ16718.1"/>
    </source>
</evidence>
<sequence>MEATHYTDTQELMNGMEERQDASIDYSMQEGAEAFSDLATLSSTATLNAPTTQVLRRSQI</sequence>
<keyword evidence="2" id="KW-1185">Reference proteome</keyword>
<protein>
    <submittedName>
        <fullName evidence="1">Uncharacterized protein</fullName>
    </submittedName>
</protein>
<proteinExistence type="predicted"/>
<organism evidence="1 2">
    <name type="scientific">Phytophthora megakarya</name>
    <dbReference type="NCBI Taxonomy" id="4795"/>
    <lineage>
        <taxon>Eukaryota</taxon>
        <taxon>Sar</taxon>
        <taxon>Stramenopiles</taxon>
        <taxon>Oomycota</taxon>
        <taxon>Peronosporomycetes</taxon>
        <taxon>Peronosporales</taxon>
        <taxon>Peronosporaceae</taxon>
        <taxon>Phytophthora</taxon>
    </lineage>
</organism>